<dbReference type="EMBL" id="MVBO01000005">
    <property type="protein sequence ID" value="OZJ06252.1"/>
    <property type="molecule type" value="Genomic_DNA"/>
</dbReference>
<gene>
    <name evidence="4" type="ORF">BZG36_00845</name>
</gene>
<feature type="compositionally biased region" description="Low complexity" evidence="2">
    <location>
        <begin position="140"/>
        <end position="182"/>
    </location>
</feature>
<feature type="domain" description="RING-type" evidence="3">
    <location>
        <begin position="309"/>
        <end position="348"/>
    </location>
</feature>
<feature type="region of interest" description="Disordered" evidence="2">
    <location>
        <begin position="48"/>
        <end position="114"/>
    </location>
</feature>
<dbReference type="AlphaFoldDB" id="A0A261Y6L5"/>
<evidence type="ECO:0000313" key="5">
    <source>
        <dbReference type="Proteomes" id="UP000242875"/>
    </source>
</evidence>
<evidence type="ECO:0000313" key="4">
    <source>
        <dbReference type="EMBL" id="OZJ06252.1"/>
    </source>
</evidence>
<evidence type="ECO:0000259" key="3">
    <source>
        <dbReference type="PROSITE" id="PS50089"/>
    </source>
</evidence>
<dbReference type="GO" id="GO:0008270">
    <property type="term" value="F:zinc ion binding"/>
    <property type="evidence" value="ECO:0007669"/>
    <property type="project" value="UniProtKB-KW"/>
</dbReference>
<comment type="caution">
    <text evidence="4">The sequence shown here is derived from an EMBL/GenBank/DDBJ whole genome shotgun (WGS) entry which is preliminary data.</text>
</comment>
<dbReference type="PANTHER" id="PTHR14879:SF5">
    <property type="entry name" value="RING-TYPE DOMAIN-CONTAINING PROTEIN"/>
    <property type="match status" value="1"/>
</dbReference>
<keyword evidence="1" id="KW-0862">Zinc</keyword>
<dbReference type="Proteomes" id="UP000242875">
    <property type="component" value="Unassembled WGS sequence"/>
</dbReference>
<dbReference type="SUPFAM" id="SSF57850">
    <property type="entry name" value="RING/U-box"/>
    <property type="match status" value="1"/>
</dbReference>
<feature type="compositionally biased region" description="Pro residues" evidence="2">
    <location>
        <begin position="183"/>
        <end position="200"/>
    </location>
</feature>
<proteinExistence type="predicted"/>
<dbReference type="InterPro" id="IPR001841">
    <property type="entry name" value="Znf_RING"/>
</dbReference>
<protein>
    <recommendedName>
        <fullName evidence="3">RING-type domain-containing protein</fullName>
    </recommendedName>
</protein>
<dbReference type="PANTHER" id="PTHR14879">
    <property type="entry name" value="CASPASE REGULATOR, RING FINGER DOMAIN-CONTAINING"/>
    <property type="match status" value="1"/>
</dbReference>
<feature type="compositionally biased region" description="Pro residues" evidence="2">
    <location>
        <begin position="222"/>
        <end position="235"/>
    </location>
</feature>
<evidence type="ECO:0000256" key="1">
    <source>
        <dbReference type="PROSITE-ProRule" id="PRU00175"/>
    </source>
</evidence>
<dbReference type="SMART" id="SM00184">
    <property type="entry name" value="RING"/>
    <property type="match status" value="1"/>
</dbReference>
<dbReference type="PROSITE" id="PS50089">
    <property type="entry name" value="ZF_RING_2"/>
    <property type="match status" value="1"/>
</dbReference>
<dbReference type="InterPro" id="IPR051728">
    <property type="entry name" value="RING-FYVE_E3_ubiquitin-ligase"/>
</dbReference>
<organism evidence="4 5">
    <name type="scientific">Bifiguratus adelaidae</name>
    <dbReference type="NCBI Taxonomy" id="1938954"/>
    <lineage>
        <taxon>Eukaryota</taxon>
        <taxon>Fungi</taxon>
        <taxon>Fungi incertae sedis</taxon>
        <taxon>Mucoromycota</taxon>
        <taxon>Mucoromycotina</taxon>
        <taxon>Endogonomycetes</taxon>
        <taxon>Endogonales</taxon>
        <taxon>Endogonales incertae sedis</taxon>
        <taxon>Bifiguratus</taxon>
    </lineage>
</organism>
<dbReference type="Gene3D" id="3.30.40.10">
    <property type="entry name" value="Zinc/RING finger domain, C3HC4 (zinc finger)"/>
    <property type="match status" value="1"/>
</dbReference>
<feature type="compositionally biased region" description="Polar residues" evidence="2">
    <location>
        <begin position="99"/>
        <end position="110"/>
    </location>
</feature>
<keyword evidence="5" id="KW-1185">Reference proteome</keyword>
<evidence type="ECO:0000256" key="2">
    <source>
        <dbReference type="SAM" id="MobiDB-lite"/>
    </source>
</evidence>
<keyword evidence="1" id="KW-0863">Zinc-finger</keyword>
<dbReference type="InterPro" id="IPR013083">
    <property type="entry name" value="Znf_RING/FYVE/PHD"/>
</dbReference>
<feature type="region of interest" description="Disordered" evidence="2">
    <location>
        <begin position="127"/>
        <end position="240"/>
    </location>
</feature>
<reference evidence="4 5" key="1">
    <citation type="journal article" date="2017" name="Mycologia">
        <title>Bifiguratus adelaidae, gen. et sp. nov., a new member of Mucoromycotina in endophytic and soil-dwelling habitats.</title>
        <authorList>
            <person name="Torres-Cruz T.J."/>
            <person name="Billingsley Tobias T.L."/>
            <person name="Almatruk M."/>
            <person name="Hesse C."/>
            <person name="Kuske C.R."/>
            <person name="Desiro A."/>
            <person name="Benucci G.M."/>
            <person name="Bonito G."/>
            <person name="Stajich J.E."/>
            <person name="Dunlap C."/>
            <person name="Arnold A.E."/>
            <person name="Porras-Alfaro A."/>
        </authorList>
    </citation>
    <scope>NUCLEOTIDE SEQUENCE [LARGE SCALE GENOMIC DNA]</scope>
    <source>
        <strain evidence="4 5">AZ0501</strain>
    </source>
</reference>
<sequence>MNPSELSSLSVKQLRAFLVAYNIATPTAVEKSDLVKCVSLSIPVSNEREKFYRSHLKPHPPKGTQRESARISSASRARRESPAPAPSRPQQHRPPQIARPSSATPPSTQHEGGGLFEDLFTEIGNGIDNLFRGEDDTPSHQRPPQQSQQQHQQQGDFFPFAFNPFGAAAGYPAPNPSQYNQYPPSPFPPHPQQYPPPPTPSQQSRGYPAHHQGYRPYTPTNQQPPGPAPYPPSPPSNAEAPSLFTLLQAKIDPSTLSIKTLKTILKDNHVEHGNILEKSELVSKVQTLIANKKVELEEGESETKEDNLCRICFDAQQNCVFLDCGHLACCMECAKAVVAKNNECPICKESIRKLVHVFRT</sequence>
<dbReference type="OrthoDB" id="3045089at2759"/>
<dbReference type="Pfam" id="PF13920">
    <property type="entry name" value="zf-C3HC4_3"/>
    <property type="match status" value="1"/>
</dbReference>
<keyword evidence="1" id="KW-0479">Metal-binding</keyword>
<name>A0A261Y6L5_9FUNG</name>
<accession>A0A261Y6L5</accession>